<name>A0ABS1BWN6_9BACT</name>
<dbReference type="InterPro" id="IPR045076">
    <property type="entry name" value="MutS"/>
</dbReference>
<evidence type="ECO:0000256" key="2">
    <source>
        <dbReference type="ARBA" id="ARBA00022840"/>
    </source>
</evidence>
<proteinExistence type="predicted"/>
<accession>A0ABS1BWN6</accession>
<evidence type="ECO:0000313" key="6">
    <source>
        <dbReference type="EMBL" id="MBK0401460.1"/>
    </source>
</evidence>
<evidence type="ECO:0000256" key="3">
    <source>
        <dbReference type="ARBA" id="ARBA00023125"/>
    </source>
</evidence>
<dbReference type="InterPro" id="IPR000432">
    <property type="entry name" value="DNA_mismatch_repair_MutS_C"/>
</dbReference>
<protein>
    <submittedName>
        <fullName evidence="6">DNA mismatch repair protein MutS</fullName>
    </submittedName>
</protein>
<keyword evidence="1" id="KW-0547">Nucleotide-binding</keyword>
<organism evidence="6 7">
    <name type="scientific">Adhaeribacter terrigena</name>
    <dbReference type="NCBI Taxonomy" id="2793070"/>
    <lineage>
        <taxon>Bacteria</taxon>
        <taxon>Pseudomonadati</taxon>
        <taxon>Bacteroidota</taxon>
        <taxon>Cytophagia</taxon>
        <taxon>Cytophagales</taxon>
        <taxon>Hymenobacteraceae</taxon>
        <taxon>Adhaeribacter</taxon>
    </lineage>
</organism>
<evidence type="ECO:0000256" key="1">
    <source>
        <dbReference type="ARBA" id="ARBA00022741"/>
    </source>
</evidence>
<keyword evidence="4" id="KW-0812">Transmembrane</keyword>
<dbReference type="Pfam" id="PF00488">
    <property type="entry name" value="MutS_V"/>
    <property type="match status" value="1"/>
</dbReference>
<keyword evidence="4" id="KW-0472">Membrane</keyword>
<feature type="transmembrane region" description="Helical" evidence="4">
    <location>
        <begin position="59"/>
        <end position="76"/>
    </location>
</feature>
<comment type="caution">
    <text evidence="6">The sequence shown here is derived from an EMBL/GenBank/DDBJ whole genome shotgun (WGS) entry which is preliminary data.</text>
</comment>
<feature type="domain" description="DNA mismatch repair proteins mutS family" evidence="5">
    <location>
        <begin position="426"/>
        <end position="606"/>
    </location>
</feature>
<keyword evidence="4" id="KW-1133">Transmembrane helix</keyword>
<feature type="transmembrane region" description="Helical" evidence="4">
    <location>
        <begin position="215"/>
        <end position="237"/>
    </location>
</feature>
<keyword evidence="7" id="KW-1185">Reference proteome</keyword>
<feature type="transmembrane region" description="Helical" evidence="4">
    <location>
        <begin position="36"/>
        <end position="53"/>
    </location>
</feature>
<dbReference type="InterPro" id="IPR027417">
    <property type="entry name" value="P-loop_NTPase"/>
</dbReference>
<dbReference type="PANTHER" id="PTHR11361">
    <property type="entry name" value="DNA MISMATCH REPAIR PROTEIN MUTS FAMILY MEMBER"/>
    <property type="match status" value="1"/>
</dbReference>
<dbReference type="RefSeq" id="WP_200504093.1">
    <property type="nucleotide sequence ID" value="NZ_JAEHFX010000001.1"/>
</dbReference>
<dbReference type="SUPFAM" id="SSF48334">
    <property type="entry name" value="DNA repair protein MutS, domain III"/>
    <property type="match status" value="1"/>
</dbReference>
<dbReference type="Gene3D" id="1.10.1420.10">
    <property type="match status" value="1"/>
</dbReference>
<reference evidence="6 7" key="1">
    <citation type="submission" date="2020-12" db="EMBL/GenBank/DDBJ databases">
        <title>Bacterial novel species Adhaeribacter sp. BT258 isolated from soil.</title>
        <authorList>
            <person name="Jung H.-Y."/>
        </authorList>
    </citation>
    <scope>NUCLEOTIDE SEQUENCE [LARGE SCALE GENOMIC DNA]</scope>
    <source>
        <strain evidence="6 7">BT258</strain>
    </source>
</reference>
<sequence>MNEPEVLNPAVTFEKRRHDFAALENTFRRKANNVSMLRLGVFLGGAALAGWLFYTGQTAFGFLLLLIFYFGFAWLIRMHGRLQYEQEHNRILSQINGEEILRLQGKLNLFDDGARYKDSHHFYTSDLDVFGAHSLFALVSRSVTVSGKNMLANWFQQAAAAPEILARQNAVQEIAPDLEWRQQLEAKARHYKRKTDHLPDFLNWLAQSGFFTDRAWLLVLTFALPLVTVSALALWYFDLLSGYVVAALAFVQYLLHAKFRKAKDEIQERSEDLHKEVSGYVSALEHIESRQFASEKLQQLHGKLYLNNVPASASIKKLAGILDYLAATQNVYLNLLVNSLLMWDFFWLWQLDNWKKTSAPLFEPAVLTLAEVECLASFAAFQFANPSYAVPEISTVPFEIEAAELGHPLIFVSERISNSFTTSGAGKSLIITGSNMSGKSTFLRTVGLNMVLAYAGSAVCAKQFKSFPMQVFTAMRTEDNLAESTSSFYAELKRLKMLLDLTEKPGPVFYFLDEILKGTNSKDRHLGAVALVKQLHKRQASGMVSTHDLELGNLENEMPGAVKNYSFNSKIEGDKIIFDYKLTPGICGSFNASKLMQLMGIAIEEA</sequence>
<keyword evidence="2" id="KW-0067">ATP-binding</keyword>
<dbReference type="InterPro" id="IPR036187">
    <property type="entry name" value="DNA_mismatch_repair_MutS_sf"/>
</dbReference>
<dbReference type="Gene3D" id="3.40.50.300">
    <property type="entry name" value="P-loop containing nucleotide triphosphate hydrolases"/>
    <property type="match status" value="1"/>
</dbReference>
<evidence type="ECO:0000313" key="7">
    <source>
        <dbReference type="Proteomes" id="UP000644147"/>
    </source>
</evidence>
<evidence type="ECO:0000259" key="5">
    <source>
        <dbReference type="SMART" id="SM00534"/>
    </source>
</evidence>
<keyword evidence="3" id="KW-0238">DNA-binding</keyword>
<dbReference type="Proteomes" id="UP000644147">
    <property type="component" value="Unassembled WGS sequence"/>
</dbReference>
<gene>
    <name evidence="6" type="ORF">I5M27_00605</name>
</gene>
<dbReference type="EMBL" id="JAEHFX010000001">
    <property type="protein sequence ID" value="MBK0401460.1"/>
    <property type="molecule type" value="Genomic_DNA"/>
</dbReference>
<dbReference type="PANTHER" id="PTHR11361:SF99">
    <property type="entry name" value="DNA MISMATCH REPAIR PROTEIN"/>
    <property type="match status" value="1"/>
</dbReference>
<dbReference type="SMART" id="SM00534">
    <property type="entry name" value="MUTSac"/>
    <property type="match status" value="1"/>
</dbReference>
<dbReference type="SUPFAM" id="SSF52540">
    <property type="entry name" value="P-loop containing nucleoside triphosphate hydrolases"/>
    <property type="match status" value="1"/>
</dbReference>
<evidence type="ECO:0000256" key="4">
    <source>
        <dbReference type="SAM" id="Phobius"/>
    </source>
</evidence>